<keyword evidence="2 5" id="KW-0378">Hydrolase</keyword>
<gene>
    <name evidence="6" type="ORF">BEP19_12810</name>
</gene>
<evidence type="ECO:0000313" key="6">
    <source>
        <dbReference type="EMBL" id="RKD23099.1"/>
    </source>
</evidence>
<dbReference type="InterPro" id="IPR016667">
    <property type="entry name" value="Caps_polysacc_synth_CpsB/CapC"/>
</dbReference>
<proteinExistence type="inferred from homology"/>
<keyword evidence="3 5" id="KW-0904">Protein phosphatase</keyword>
<protein>
    <recommendedName>
        <fullName evidence="5">Tyrosine-protein phosphatase</fullName>
        <ecNumber evidence="5">3.1.3.48</ecNumber>
    </recommendedName>
</protein>
<dbReference type="EC" id="3.1.3.48" evidence="5"/>
<dbReference type="OrthoDB" id="9788539at2"/>
<dbReference type="SUPFAM" id="SSF89550">
    <property type="entry name" value="PHP domain-like"/>
    <property type="match status" value="1"/>
</dbReference>
<evidence type="ECO:0000256" key="2">
    <source>
        <dbReference type="ARBA" id="ARBA00022801"/>
    </source>
</evidence>
<evidence type="ECO:0000256" key="1">
    <source>
        <dbReference type="ARBA" id="ARBA00005750"/>
    </source>
</evidence>
<dbReference type="PANTHER" id="PTHR39181">
    <property type="entry name" value="TYROSINE-PROTEIN PHOSPHATASE YWQE"/>
    <property type="match status" value="1"/>
</dbReference>
<dbReference type="PIRSF" id="PIRSF016557">
    <property type="entry name" value="Caps_synth_CpsB"/>
    <property type="match status" value="1"/>
</dbReference>
<dbReference type="GO" id="GO:0030145">
    <property type="term" value="F:manganese ion binding"/>
    <property type="evidence" value="ECO:0007669"/>
    <property type="project" value="UniProtKB-UniRule"/>
</dbReference>
<evidence type="ECO:0000313" key="7">
    <source>
        <dbReference type="Proteomes" id="UP000284219"/>
    </source>
</evidence>
<comment type="catalytic activity">
    <reaction evidence="4 5">
        <text>O-phospho-L-tyrosyl-[protein] + H2O = L-tyrosyl-[protein] + phosphate</text>
        <dbReference type="Rhea" id="RHEA:10684"/>
        <dbReference type="Rhea" id="RHEA-COMP:10136"/>
        <dbReference type="Rhea" id="RHEA-COMP:20101"/>
        <dbReference type="ChEBI" id="CHEBI:15377"/>
        <dbReference type="ChEBI" id="CHEBI:43474"/>
        <dbReference type="ChEBI" id="CHEBI:46858"/>
        <dbReference type="ChEBI" id="CHEBI:61978"/>
        <dbReference type="EC" id="3.1.3.48"/>
    </reaction>
</comment>
<dbReference type="RefSeq" id="WP_120190588.1">
    <property type="nucleotide sequence ID" value="NZ_MCHY01000009.1"/>
</dbReference>
<evidence type="ECO:0000256" key="4">
    <source>
        <dbReference type="ARBA" id="ARBA00051722"/>
    </source>
</evidence>
<keyword evidence="7" id="KW-1185">Reference proteome</keyword>
<organism evidence="6 7">
    <name type="scientific">Ammoniphilus oxalaticus</name>
    <dbReference type="NCBI Taxonomy" id="66863"/>
    <lineage>
        <taxon>Bacteria</taxon>
        <taxon>Bacillati</taxon>
        <taxon>Bacillota</taxon>
        <taxon>Bacilli</taxon>
        <taxon>Bacillales</taxon>
        <taxon>Paenibacillaceae</taxon>
        <taxon>Aneurinibacillus group</taxon>
        <taxon>Ammoniphilus</taxon>
    </lineage>
</organism>
<name>A0A419SH36_9BACL</name>
<dbReference type="EMBL" id="MCHY01000009">
    <property type="protein sequence ID" value="RKD23099.1"/>
    <property type="molecule type" value="Genomic_DNA"/>
</dbReference>
<evidence type="ECO:0000256" key="5">
    <source>
        <dbReference type="PIRNR" id="PIRNR016557"/>
    </source>
</evidence>
<dbReference type="GO" id="GO:0004725">
    <property type="term" value="F:protein tyrosine phosphatase activity"/>
    <property type="evidence" value="ECO:0007669"/>
    <property type="project" value="UniProtKB-UniRule"/>
</dbReference>
<accession>A0A419SH36</accession>
<reference evidence="6 7" key="1">
    <citation type="submission" date="2016-08" db="EMBL/GenBank/DDBJ databases">
        <title>Novel Firmicute Genomes.</title>
        <authorList>
            <person name="Poppleton D.I."/>
            <person name="Gribaldo S."/>
        </authorList>
    </citation>
    <scope>NUCLEOTIDE SEQUENCE [LARGE SCALE GENOMIC DNA]</scope>
    <source>
        <strain evidence="6 7">RAOx-1</strain>
    </source>
</reference>
<dbReference type="InterPro" id="IPR016195">
    <property type="entry name" value="Pol/histidinol_Pase-like"/>
</dbReference>
<sequence length="254" mass="28817">MIDIHSHILYGLDDGAQTKEDTLAMARQAVEDGITVIVATPHHNDGQHDNSPARIIERCNQVQALLDEHQIPIRVLPGMEMRVKGDEVVALEMKQLLTYNDLQRHILLELPHDHVPRYVDQLIFDLQLAGYVPIIAHPERNREIGRDLNILYRMVKRGALAQLTAASVSGKFGKKYQGISFSMIKHHMVHFVATDAHNTGKRGVQLSEAYQVIDRKFGPEYSLMYQEFALKVTKGLDCPVPPVEKIRKKLFGIF</sequence>
<dbReference type="Pfam" id="PF19567">
    <property type="entry name" value="CpsB_CapC"/>
    <property type="match status" value="1"/>
</dbReference>
<evidence type="ECO:0000256" key="3">
    <source>
        <dbReference type="ARBA" id="ARBA00022912"/>
    </source>
</evidence>
<comment type="similarity">
    <text evidence="1 5">Belongs to the metallo-dependent hydrolases superfamily. CpsB/CapC family.</text>
</comment>
<dbReference type="Proteomes" id="UP000284219">
    <property type="component" value="Unassembled WGS sequence"/>
</dbReference>
<dbReference type="Gene3D" id="3.20.20.140">
    <property type="entry name" value="Metal-dependent hydrolases"/>
    <property type="match status" value="1"/>
</dbReference>
<comment type="caution">
    <text evidence="6">The sequence shown here is derived from an EMBL/GenBank/DDBJ whole genome shotgun (WGS) entry which is preliminary data.</text>
</comment>
<dbReference type="PANTHER" id="PTHR39181:SF1">
    <property type="entry name" value="TYROSINE-PROTEIN PHOSPHATASE YWQE"/>
    <property type="match status" value="1"/>
</dbReference>
<dbReference type="AlphaFoldDB" id="A0A419SH36"/>